<dbReference type="Gene3D" id="1.10.287.1490">
    <property type="match status" value="1"/>
</dbReference>
<organism evidence="3 4">
    <name type="scientific">Petrachloros mirabilis ULC683</name>
    <dbReference type="NCBI Taxonomy" id="2781853"/>
    <lineage>
        <taxon>Bacteria</taxon>
        <taxon>Bacillati</taxon>
        <taxon>Cyanobacteriota</taxon>
        <taxon>Cyanophyceae</taxon>
        <taxon>Synechococcales</taxon>
        <taxon>Petrachlorosaceae</taxon>
        <taxon>Petrachloros</taxon>
        <taxon>Petrachloros mirabilis</taxon>
    </lineage>
</organism>
<feature type="coiled-coil region" evidence="1">
    <location>
        <begin position="226"/>
        <end position="351"/>
    </location>
</feature>
<dbReference type="AlphaFoldDB" id="A0A8K2A2P7"/>
<evidence type="ECO:0000313" key="3">
    <source>
        <dbReference type="EMBL" id="NCJ08753.1"/>
    </source>
</evidence>
<accession>A0A8K2A2P7</accession>
<feature type="transmembrane region" description="Helical" evidence="2">
    <location>
        <begin position="20"/>
        <end position="39"/>
    </location>
</feature>
<evidence type="ECO:0000256" key="2">
    <source>
        <dbReference type="SAM" id="Phobius"/>
    </source>
</evidence>
<name>A0A8K2A2P7_9CYAN</name>
<proteinExistence type="predicted"/>
<keyword evidence="2" id="KW-0812">Transmembrane</keyword>
<protein>
    <submittedName>
        <fullName evidence="3">Uncharacterized protein</fullName>
    </submittedName>
</protein>
<sequence length="467" mass="50669">MTYRKRNPNKQLEAMINKNVKFQTAEMIAVVAAGAGSIASAFLGNAIYAAAPLTICAALNLFSRRQLDQLNRQHILTEVSEVQGELSTEFKALNHKLQDIPGFSEVSGLDQVRESISSLYETVAALEVQVQSVPAESVNLSGFESEFAELQNRQLDLAQSLDAVNQQLRTVATDSSESGVPVVGVDPMEIEALKAAIATLEQQVQQPSSSDVTPTVDLDPIRNDLRNELQGMINSIQAQMAAFEEHMHSQPLQAEMPVNQLEQVDSLRELVNTLQHQVGGLEQRVGQPTGASHDQVAQVQQLQGQVEGLNSKIDSALAQLSAEIAGFQNVVERTEGNLQGLQQNLTSVQQEAASTPAVDIQSELAATLNPLREQLSGLEQKLNTIPVTDPNLVQSQTQQLGHLHSQLDTLSTRIDNVSSQLHGIPTLVEETVQQQVEAFKRQQPAAVSPQNNKLAELDDILSGLDLG</sequence>
<dbReference type="Proteomes" id="UP000607397">
    <property type="component" value="Unassembled WGS sequence"/>
</dbReference>
<dbReference type="EMBL" id="WVIC01000074">
    <property type="protein sequence ID" value="NCJ08753.1"/>
    <property type="molecule type" value="Genomic_DNA"/>
</dbReference>
<evidence type="ECO:0000256" key="1">
    <source>
        <dbReference type="SAM" id="Coils"/>
    </source>
</evidence>
<keyword evidence="2" id="KW-1133">Transmembrane helix</keyword>
<evidence type="ECO:0000313" key="4">
    <source>
        <dbReference type="Proteomes" id="UP000607397"/>
    </source>
</evidence>
<comment type="caution">
    <text evidence="3">The sequence shown here is derived from an EMBL/GenBank/DDBJ whole genome shotgun (WGS) entry which is preliminary data.</text>
</comment>
<keyword evidence="4" id="KW-1185">Reference proteome</keyword>
<gene>
    <name evidence="3" type="ORF">GS597_20020</name>
</gene>
<keyword evidence="2" id="KW-0472">Membrane</keyword>
<dbReference type="RefSeq" id="WP_161827223.1">
    <property type="nucleotide sequence ID" value="NZ_WVIC01000074.1"/>
</dbReference>
<reference evidence="3" key="1">
    <citation type="submission" date="2019-12" db="EMBL/GenBank/DDBJ databases">
        <title>High-Quality draft genome sequences of three cyanobacteria isolated from the limestone walls of the Old Cathedral of Coimbra.</title>
        <authorList>
            <person name="Tiago I."/>
            <person name="Soares F."/>
            <person name="Portugal A."/>
        </authorList>
    </citation>
    <scope>NUCLEOTIDE SEQUENCE [LARGE SCALE GENOMIC DNA]</scope>
    <source>
        <strain evidence="3">C</strain>
    </source>
</reference>
<keyword evidence="1" id="KW-0175">Coiled coil</keyword>